<dbReference type="PRINTS" id="PR00069">
    <property type="entry name" value="ALDKETRDTASE"/>
</dbReference>
<evidence type="ECO:0000259" key="5">
    <source>
        <dbReference type="Pfam" id="PF00248"/>
    </source>
</evidence>
<dbReference type="PROSITE" id="PS00062">
    <property type="entry name" value="ALDOKETO_REDUCTASE_2"/>
    <property type="match status" value="1"/>
</dbReference>
<dbReference type="GO" id="GO:0016491">
    <property type="term" value="F:oxidoreductase activity"/>
    <property type="evidence" value="ECO:0007669"/>
    <property type="project" value="UniProtKB-KW"/>
</dbReference>
<dbReference type="InterPro" id="IPR018170">
    <property type="entry name" value="Aldo/ket_reductase_CS"/>
</dbReference>
<name>A0AAD4UFL2_OVIAM</name>
<keyword evidence="3" id="KW-0560">Oxidoreductase</keyword>
<dbReference type="InterPro" id="IPR020471">
    <property type="entry name" value="AKR"/>
</dbReference>
<dbReference type="PANTHER" id="PTHR11732">
    <property type="entry name" value="ALDO/KETO REDUCTASE"/>
    <property type="match status" value="1"/>
</dbReference>
<accession>A0AAD4UFL2</accession>
<dbReference type="AlphaFoldDB" id="A0AAD4UFL2"/>
<evidence type="ECO:0000256" key="2">
    <source>
        <dbReference type="ARBA" id="ARBA00022857"/>
    </source>
</evidence>
<reference evidence="6" key="1">
    <citation type="submission" date="2022-03" db="EMBL/GenBank/DDBJ databases">
        <title>Genomic analyses of argali, domestic sheep and their hybrids provide insights into chromosomal evolution, heterosis and genetic basis of agronomic traits.</title>
        <authorList>
            <person name="Li M."/>
        </authorList>
    </citation>
    <scope>NUCLEOTIDE SEQUENCE</scope>
    <source>
        <strain evidence="6">CAU-MHL-2022a</strain>
        <tissue evidence="6">Skin</tissue>
    </source>
</reference>
<dbReference type="EMBL" id="JAKZEL010000004">
    <property type="protein sequence ID" value="KAI4544261.1"/>
    <property type="molecule type" value="Genomic_DNA"/>
</dbReference>
<feature type="region of interest" description="Disordered" evidence="4">
    <location>
        <begin position="201"/>
        <end position="230"/>
    </location>
</feature>
<comment type="similarity">
    <text evidence="1">Belongs to the aldo/keto reductase family.</text>
</comment>
<organism evidence="6 7">
    <name type="scientific">Ovis ammon polii</name>
    <dbReference type="NCBI Taxonomy" id="230172"/>
    <lineage>
        <taxon>Eukaryota</taxon>
        <taxon>Metazoa</taxon>
        <taxon>Chordata</taxon>
        <taxon>Craniata</taxon>
        <taxon>Vertebrata</taxon>
        <taxon>Euteleostomi</taxon>
        <taxon>Mammalia</taxon>
        <taxon>Eutheria</taxon>
        <taxon>Laurasiatheria</taxon>
        <taxon>Artiodactyla</taxon>
        <taxon>Ruminantia</taxon>
        <taxon>Pecora</taxon>
        <taxon>Bovidae</taxon>
        <taxon>Caprinae</taxon>
        <taxon>Ovis</taxon>
    </lineage>
</organism>
<evidence type="ECO:0000256" key="3">
    <source>
        <dbReference type="ARBA" id="ARBA00023002"/>
    </source>
</evidence>
<protein>
    <recommendedName>
        <fullName evidence="5">NADP-dependent oxidoreductase domain-containing protein</fullName>
    </recommendedName>
</protein>
<dbReference type="Pfam" id="PF00248">
    <property type="entry name" value="Aldo_ket_red"/>
    <property type="match status" value="1"/>
</dbReference>
<evidence type="ECO:0000313" key="7">
    <source>
        <dbReference type="Proteomes" id="UP001214576"/>
    </source>
</evidence>
<dbReference type="InterPro" id="IPR036812">
    <property type="entry name" value="NAD(P)_OxRdtase_dom_sf"/>
</dbReference>
<comment type="caution">
    <text evidence="6">The sequence shown here is derived from an EMBL/GenBank/DDBJ whole genome shotgun (WGS) entry which is preliminary data.</text>
</comment>
<keyword evidence="2" id="KW-0521">NADP</keyword>
<evidence type="ECO:0000256" key="1">
    <source>
        <dbReference type="ARBA" id="ARBA00007905"/>
    </source>
</evidence>
<sequence>MEAKLTLDSPAHAGRKRGAQVSPAPLVAKTVWEGKRGLASLLEDIPTFQELVKSKDVLLSVWVTSSSYCPVVSPAQSRVSEMWCLPEAEAGLPGPLPHPLAHGLQAWEKLFPLDEDCNVIPSEKDFVDTWTAVEELVDEGLVKAIGVSNFNHLQVEKILNKLGLKYELVVNQIKCHPYLTEEKLIQSCNSKGIVVTTYSPLGSPDRPSGQAGRPFHTGGSQDQSHCQVLI</sequence>
<dbReference type="InterPro" id="IPR023210">
    <property type="entry name" value="NADP_OxRdtase_dom"/>
</dbReference>
<evidence type="ECO:0000313" key="6">
    <source>
        <dbReference type="EMBL" id="KAI4544261.1"/>
    </source>
</evidence>
<keyword evidence="7" id="KW-1185">Reference proteome</keyword>
<dbReference type="SUPFAM" id="SSF51430">
    <property type="entry name" value="NAD(P)-linked oxidoreductase"/>
    <property type="match status" value="1"/>
</dbReference>
<evidence type="ECO:0000256" key="4">
    <source>
        <dbReference type="SAM" id="MobiDB-lite"/>
    </source>
</evidence>
<proteinExistence type="inferred from homology"/>
<gene>
    <name evidence="6" type="ORF">MG293_004527</name>
</gene>
<feature type="compositionally biased region" description="Polar residues" evidence="4">
    <location>
        <begin position="218"/>
        <end position="230"/>
    </location>
</feature>
<dbReference type="Proteomes" id="UP001214576">
    <property type="component" value="Unassembled WGS sequence"/>
</dbReference>
<dbReference type="Gene3D" id="3.20.20.100">
    <property type="entry name" value="NADP-dependent oxidoreductase domain"/>
    <property type="match status" value="1"/>
</dbReference>
<feature type="domain" description="NADP-dependent oxidoreductase" evidence="5">
    <location>
        <begin position="124"/>
        <end position="203"/>
    </location>
</feature>